<feature type="binding site" evidence="14">
    <location>
        <position position="22"/>
    </location>
    <ligand>
        <name>Mg(2+)</name>
        <dbReference type="ChEBI" id="CHEBI:18420"/>
        <label>1</label>
    </ligand>
</feature>
<keyword evidence="9" id="KW-0406">Ion transport</keyword>
<dbReference type="GO" id="GO:0015093">
    <property type="term" value="F:ferrous iron transmembrane transporter activity"/>
    <property type="evidence" value="ECO:0007669"/>
    <property type="project" value="UniProtKB-UniRule"/>
</dbReference>
<feature type="transmembrane region" description="Helical" evidence="15">
    <location>
        <begin position="717"/>
        <end position="737"/>
    </location>
</feature>
<evidence type="ECO:0000259" key="16">
    <source>
        <dbReference type="PROSITE" id="PS51711"/>
    </source>
</evidence>
<dbReference type="PANTHER" id="PTHR43185">
    <property type="entry name" value="FERROUS IRON TRANSPORT PROTEIN B"/>
    <property type="match status" value="1"/>
</dbReference>
<dbReference type="Proteomes" id="UP000558089">
    <property type="component" value="Unassembled WGS sequence"/>
</dbReference>
<evidence type="ECO:0000256" key="7">
    <source>
        <dbReference type="ARBA" id="ARBA00022989"/>
    </source>
</evidence>
<evidence type="ECO:0000256" key="11">
    <source>
        <dbReference type="ARBA" id="ARBA00023136"/>
    </source>
</evidence>
<feature type="binding site" evidence="14">
    <location>
        <position position="25"/>
    </location>
    <ligand>
        <name>Mg(2+)</name>
        <dbReference type="ChEBI" id="CHEBI:18420"/>
        <label>2</label>
    </ligand>
</feature>
<keyword evidence="5 15" id="KW-0812">Transmembrane</keyword>
<comment type="caution">
    <text evidence="15">Lacks conserved residue(s) required for the propagation of feature annotation.</text>
</comment>
<feature type="binding site" evidence="13">
    <location>
        <begin position="36"/>
        <end position="40"/>
    </location>
    <ligand>
        <name>GTP</name>
        <dbReference type="ChEBI" id="CHEBI:37565"/>
        <label>1</label>
    </ligand>
</feature>
<reference evidence="17 18" key="1">
    <citation type="submission" date="2020-01" db="EMBL/GenBank/DDBJ databases">
        <title>Draft Genome Analysis of Muricauda sp. HICW Isolated from coastal seawater of PR China.</title>
        <authorList>
            <person name="Chen M.-X."/>
        </authorList>
    </citation>
    <scope>NUCLEOTIDE SEQUENCE [LARGE SCALE GENOMIC DNA]</scope>
    <source>
        <strain evidence="17 18">HICW</strain>
    </source>
</reference>
<dbReference type="InterPro" id="IPR011640">
    <property type="entry name" value="Fe2_transport_prot_B_C"/>
</dbReference>
<feature type="transmembrane region" description="Helical" evidence="15">
    <location>
        <begin position="413"/>
        <end position="439"/>
    </location>
</feature>
<keyword evidence="10 13" id="KW-0342">GTP-binding</keyword>
<evidence type="ECO:0000256" key="1">
    <source>
        <dbReference type="ARBA" id="ARBA00004651"/>
    </source>
</evidence>
<feature type="binding site" evidence="13">
    <location>
        <begin position="58"/>
        <end position="61"/>
    </location>
    <ligand>
        <name>GTP</name>
        <dbReference type="ChEBI" id="CHEBI:37565"/>
        <label>1</label>
    </ligand>
</feature>
<keyword evidence="6 13" id="KW-0547">Nucleotide-binding</keyword>
<feature type="transmembrane region" description="Helical" evidence="15">
    <location>
        <begin position="451"/>
        <end position="472"/>
    </location>
</feature>
<evidence type="ECO:0000256" key="10">
    <source>
        <dbReference type="ARBA" id="ARBA00023134"/>
    </source>
</evidence>
<dbReference type="InterPro" id="IPR006073">
    <property type="entry name" value="GTP-bd"/>
</dbReference>
<dbReference type="Pfam" id="PF07670">
    <property type="entry name" value="Gate"/>
    <property type="match status" value="2"/>
</dbReference>
<dbReference type="SUPFAM" id="SSF52540">
    <property type="entry name" value="P-loop containing nucleoside triphosphate hydrolases"/>
    <property type="match status" value="1"/>
</dbReference>
<comment type="similarity">
    <text evidence="15">Belongs to the TRAFAC class TrmE-Era-EngA-EngB-Septin-like GTPase superfamily. FeoB GTPase (TC 9.A.8) family.</text>
</comment>
<dbReference type="NCBIfam" id="TIGR00437">
    <property type="entry name" value="feoB"/>
    <property type="match status" value="1"/>
</dbReference>
<dbReference type="PROSITE" id="PS51711">
    <property type="entry name" value="G_FEOB"/>
    <property type="match status" value="1"/>
</dbReference>
<dbReference type="CDD" id="cd01879">
    <property type="entry name" value="FeoB"/>
    <property type="match status" value="1"/>
</dbReference>
<dbReference type="EMBL" id="WYET01000001">
    <property type="protein sequence ID" value="NVN16849.1"/>
    <property type="molecule type" value="Genomic_DNA"/>
</dbReference>
<evidence type="ECO:0000256" key="9">
    <source>
        <dbReference type="ARBA" id="ARBA00023065"/>
    </source>
</evidence>
<dbReference type="AlphaFoldDB" id="A0A850NA86"/>
<dbReference type="PRINTS" id="PR00326">
    <property type="entry name" value="GTP1OBG"/>
</dbReference>
<keyword evidence="14" id="KW-0460">Magnesium</keyword>
<evidence type="ECO:0000256" key="14">
    <source>
        <dbReference type="PIRSR" id="PIRSR603373-2"/>
    </source>
</evidence>
<keyword evidence="2 15" id="KW-0813">Transport</keyword>
<accession>A0A850NA86</accession>
<keyword evidence="18" id="KW-1185">Reference proteome</keyword>
<sequence>MSKNINVALIGNPNTGKTSVFNQLTGLKQKVGNYPGITVEKKEGICKLPRGVKAHILDLPGTYSLNTTSLDESLVVELLLNKNDKDYPDVAVVISDVENLKRNLLLFTQIKDLKIPTILVINMADRMDRKGISLDVEAMEKKLDTKIALVSTRKNTGIDRIKELIADYKSISSKPILDTSRISPEYFERLKSTFPQEDLYKLWLVITQDVNFMPIEKKRIQDATDFSTKSKDELKKLQHKETVLRYQLINNILKETYKVDFMAAKGLRASLDKILTHKVFGYLIFFAILLLIFQAIFEWSSYPMDFIDENFAMAAEWIKNTLPPGVFTDLLAEGIVAGIGGIVIFIPQIAFLFLFISLLEESGYMSRVVFLMDRLMRPFGLSGKSVVPLISGNACAIPAIMATRTIENWKERLITILVTPFTTCSARLPVYLILIALVIPEGSILGLSYQALTLMLLYLIGFGMALLSAMVLNKILKIKSRSVFMIEMPTYRLPLLKNVGYTVIEKTKSFVLGAGKIILAISIVLWFLGSNGYSDDFQNAESIVAERIESEGLSTYSKNYVQNNIDAYRSNAEAEGMAAGAIQDSIQVLREELSERAVAQEIASYKLEHSYIGQAGKAFEPLVKPLGYDWKIGIAVLTSFAAREVFVGTLATIYSVGSDEEETIQNRMAAELDEDGEPLFNLASGISLMLFYAFAMQCMSTLAIVKRETNSWKWPMIQLGFMSVFAYIIALMAYQILS</sequence>
<evidence type="ECO:0000256" key="13">
    <source>
        <dbReference type="PIRSR" id="PIRSR603373-1"/>
    </source>
</evidence>
<keyword evidence="3" id="KW-1003">Cell membrane</keyword>
<dbReference type="Gene3D" id="3.40.50.300">
    <property type="entry name" value="P-loop containing nucleotide triphosphate hydrolases"/>
    <property type="match status" value="1"/>
</dbReference>
<feature type="binding site" evidence="13">
    <location>
        <begin position="11"/>
        <end position="18"/>
    </location>
    <ligand>
        <name>GTP</name>
        <dbReference type="ChEBI" id="CHEBI:37565"/>
        <label>1</label>
    </ligand>
</feature>
<dbReference type="Pfam" id="PF07664">
    <property type="entry name" value="FeoB_C"/>
    <property type="match status" value="1"/>
</dbReference>
<comment type="caution">
    <text evidence="17">The sequence shown here is derived from an EMBL/GenBank/DDBJ whole genome shotgun (WGS) entry which is preliminary data.</text>
</comment>
<feature type="transmembrane region" description="Helical" evidence="15">
    <location>
        <begin position="682"/>
        <end position="705"/>
    </location>
</feature>
<protein>
    <recommendedName>
        <fullName evidence="12 15">Ferrous iron transport protein B</fullName>
    </recommendedName>
</protein>
<proteinExistence type="inferred from homology"/>
<feature type="binding site" evidence="13">
    <location>
        <begin position="122"/>
        <end position="125"/>
    </location>
    <ligand>
        <name>GTP</name>
        <dbReference type="ChEBI" id="CHEBI:37565"/>
        <label>1</label>
    </ligand>
</feature>
<dbReference type="InterPro" id="IPR011642">
    <property type="entry name" value="Gate_dom"/>
</dbReference>
<evidence type="ECO:0000256" key="2">
    <source>
        <dbReference type="ARBA" id="ARBA00022448"/>
    </source>
</evidence>
<comment type="function">
    <text evidence="15">Probable transporter of a GTP-driven Fe(2+) uptake system.</text>
</comment>
<feature type="transmembrane region" description="Helical" evidence="15">
    <location>
        <begin position="279"/>
        <end position="297"/>
    </location>
</feature>
<dbReference type="PANTHER" id="PTHR43185:SF1">
    <property type="entry name" value="FE(2+) TRANSPORTER FEOB"/>
    <property type="match status" value="1"/>
</dbReference>
<dbReference type="GO" id="GO:0005886">
    <property type="term" value="C:plasma membrane"/>
    <property type="evidence" value="ECO:0007669"/>
    <property type="project" value="UniProtKB-SubCell"/>
</dbReference>
<dbReference type="InterPro" id="IPR027417">
    <property type="entry name" value="P-loop_NTPase"/>
</dbReference>
<feature type="transmembrane region" description="Helical" evidence="15">
    <location>
        <begin position="335"/>
        <end position="359"/>
    </location>
</feature>
<dbReference type="InterPro" id="IPR003373">
    <property type="entry name" value="Fe2_transport_prot-B"/>
</dbReference>
<evidence type="ECO:0000256" key="6">
    <source>
        <dbReference type="ARBA" id="ARBA00022741"/>
    </source>
</evidence>
<feature type="binding site" evidence="14">
    <location>
        <position position="26"/>
    </location>
    <ligand>
        <name>Mg(2+)</name>
        <dbReference type="ChEBI" id="CHEBI:18420"/>
        <label>2</label>
    </ligand>
</feature>
<keyword evidence="11 15" id="KW-0472">Membrane</keyword>
<dbReference type="GO" id="GO:0046872">
    <property type="term" value="F:metal ion binding"/>
    <property type="evidence" value="ECO:0007669"/>
    <property type="project" value="UniProtKB-KW"/>
</dbReference>
<dbReference type="InterPro" id="IPR030389">
    <property type="entry name" value="G_FEOB_dom"/>
</dbReference>
<feature type="transmembrane region" description="Helical" evidence="15">
    <location>
        <begin position="510"/>
        <end position="529"/>
    </location>
</feature>
<evidence type="ECO:0000256" key="4">
    <source>
        <dbReference type="ARBA" id="ARBA00022496"/>
    </source>
</evidence>
<keyword evidence="7 15" id="KW-1133">Transmembrane helix</keyword>
<gene>
    <name evidence="17" type="primary">feoB</name>
    <name evidence="17" type="ORF">GUA46_00740</name>
</gene>
<dbReference type="RefSeq" id="WP_176618901.1">
    <property type="nucleotide sequence ID" value="NZ_WYET01000001.1"/>
</dbReference>
<evidence type="ECO:0000256" key="12">
    <source>
        <dbReference type="NCBIfam" id="TIGR00437"/>
    </source>
</evidence>
<keyword evidence="14" id="KW-0479">Metal-binding</keyword>
<keyword evidence="4 15" id="KW-0410">Iron transport</keyword>
<dbReference type="GO" id="GO:0005525">
    <property type="term" value="F:GTP binding"/>
    <property type="evidence" value="ECO:0007669"/>
    <property type="project" value="UniProtKB-KW"/>
</dbReference>
<evidence type="ECO:0000313" key="18">
    <source>
        <dbReference type="Proteomes" id="UP000558089"/>
    </source>
</evidence>
<dbReference type="Pfam" id="PF02421">
    <property type="entry name" value="FeoB_N"/>
    <property type="match status" value="1"/>
</dbReference>
<evidence type="ECO:0000256" key="5">
    <source>
        <dbReference type="ARBA" id="ARBA00022692"/>
    </source>
</evidence>
<evidence type="ECO:0000256" key="8">
    <source>
        <dbReference type="ARBA" id="ARBA00023004"/>
    </source>
</evidence>
<keyword evidence="8 15" id="KW-0408">Iron</keyword>
<dbReference type="InterPro" id="IPR050860">
    <property type="entry name" value="FeoB_GTPase"/>
</dbReference>
<feature type="domain" description="FeoB-type G" evidence="16">
    <location>
        <begin position="4"/>
        <end position="171"/>
    </location>
</feature>
<comment type="subcellular location">
    <subcellularLocation>
        <location evidence="15">Cell inner membrane</location>
        <topology evidence="15">Multi-pass membrane protein</topology>
    </subcellularLocation>
    <subcellularLocation>
        <location evidence="1">Cell membrane</location>
        <topology evidence="1">Multi-pass membrane protein</topology>
    </subcellularLocation>
</comment>
<organism evidence="17 18">
    <name type="scientific">Flagellimonas chongwuensis</name>
    <dbReference type="NCBI Taxonomy" id="2697365"/>
    <lineage>
        <taxon>Bacteria</taxon>
        <taxon>Pseudomonadati</taxon>
        <taxon>Bacteroidota</taxon>
        <taxon>Flavobacteriia</taxon>
        <taxon>Flavobacteriales</taxon>
        <taxon>Flavobacteriaceae</taxon>
        <taxon>Flagellimonas</taxon>
    </lineage>
</organism>
<evidence type="ECO:0000313" key="17">
    <source>
        <dbReference type="EMBL" id="NVN16849.1"/>
    </source>
</evidence>
<evidence type="ECO:0000256" key="3">
    <source>
        <dbReference type="ARBA" id="ARBA00022475"/>
    </source>
</evidence>
<evidence type="ECO:0000256" key="15">
    <source>
        <dbReference type="RuleBase" id="RU362098"/>
    </source>
</evidence>
<name>A0A850NA86_9FLAO</name>